<dbReference type="Proteomes" id="UP000239560">
    <property type="component" value="Unassembled WGS sequence"/>
</dbReference>
<feature type="compositionally biased region" description="Polar residues" evidence="1">
    <location>
        <begin position="393"/>
        <end position="406"/>
    </location>
</feature>
<dbReference type="EMBL" id="LCTV02000003">
    <property type="protein sequence ID" value="PRQ75706.1"/>
    <property type="molecule type" value="Genomic_DNA"/>
</dbReference>
<dbReference type="EMBL" id="CWKI01000003">
    <property type="protein sequence ID" value="CTR05689.1"/>
    <property type="molecule type" value="Genomic_DNA"/>
</dbReference>
<dbReference type="OrthoDB" id="10535058at2759"/>
<evidence type="ECO:0000313" key="3">
    <source>
        <dbReference type="EMBL" id="PRQ75706.1"/>
    </source>
</evidence>
<evidence type="ECO:0000313" key="4">
    <source>
        <dbReference type="Proteomes" id="UP000199069"/>
    </source>
</evidence>
<reference evidence="2 4" key="1">
    <citation type="submission" date="2015-07" db="EMBL/GenBank/DDBJ databases">
        <authorList>
            <person name="Cajimat M.N.B."/>
            <person name="Milazzo M.L."/>
            <person name="Fulhorst C.F."/>
        </authorList>
    </citation>
    <scope>NUCLEOTIDE SEQUENCE [LARGE SCALE GENOMIC DNA]</scope>
    <source>
        <strain evidence="2">Single colony</strain>
    </source>
</reference>
<organism evidence="2 4">
    <name type="scientific">Rhodotorula toruloides</name>
    <name type="common">Yeast</name>
    <name type="synonym">Rhodosporidium toruloides</name>
    <dbReference type="NCBI Taxonomy" id="5286"/>
    <lineage>
        <taxon>Eukaryota</taxon>
        <taxon>Fungi</taxon>
        <taxon>Dikarya</taxon>
        <taxon>Basidiomycota</taxon>
        <taxon>Pucciniomycotina</taxon>
        <taxon>Microbotryomycetes</taxon>
        <taxon>Sporidiobolales</taxon>
        <taxon>Sporidiobolaceae</taxon>
        <taxon>Rhodotorula</taxon>
    </lineage>
</organism>
<dbReference type="OMA" id="LAKACEH"/>
<dbReference type="AlphaFoldDB" id="A0A0K3C7J5"/>
<feature type="compositionally biased region" description="Low complexity" evidence="1">
    <location>
        <begin position="21"/>
        <end position="45"/>
    </location>
</feature>
<feature type="compositionally biased region" description="Low complexity" evidence="1">
    <location>
        <begin position="301"/>
        <end position="323"/>
    </location>
</feature>
<evidence type="ECO:0000313" key="2">
    <source>
        <dbReference type="EMBL" id="CTR05689.1"/>
    </source>
</evidence>
<evidence type="ECO:0000256" key="1">
    <source>
        <dbReference type="SAM" id="MobiDB-lite"/>
    </source>
</evidence>
<proteinExistence type="predicted"/>
<feature type="region of interest" description="Disordered" evidence="1">
    <location>
        <begin position="301"/>
        <end position="331"/>
    </location>
</feature>
<feature type="region of interest" description="Disordered" evidence="1">
    <location>
        <begin position="532"/>
        <end position="647"/>
    </location>
</feature>
<reference evidence="3 5" key="2">
    <citation type="journal article" date="2018" name="Elife">
        <title>Functional genomics of lipid metabolism in the oleaginous yeast Rhodosporidium toruloides.</title>
        <authorList>
            <person name="Coradetti S.T."/>
            <person name="Pinel D."/>
            <person name="Geiselman G."/>
            <person name="Ito M."/>
            <person name="Mondo S."/>
            <person name="Reilly M.C."/>
            <person name="Cheng Y.F."/>
            <person name="Bauer S."/>
            <person name="Grigoriev I."/>
            <person name="Gladden J.M."/>
            <person name="Simmons B.A."/>
            <person name="Brem R."/>
            <person name="Arkin A.P."/>
            <person name="Skerker J.M."/>
        </authorList>
    </citation>
    <scope>NUCLEOTIDE SEQUENCE [LARGE SCALE GENOMIC DNA]</scope>
    <source>
        <strain evidence="3 5">NBRC 0880</strain>
    </source>
</reference>
<feature type="region of interest" description="Disordered" evidence="1">
    <location>
        <begin position="1"/>
        <end position="126"/>
    </location>
</feature>
<sequence>MFSLSSNGHSRRLSLAGIRQSSASPAPSHESTSSSSRSDSSSPAPRNRQSMHARRRSVAITRDLFADGSRDAVRCRPSGMDGLEELLAMEPPPPPQPRRASEQLPASQSSAPAFRRPSLPTHSLAWPATAPTPLLAATSLSSASPSSTLSSYALPRRPSVPTNSDSFDADRAPSTAPSARGKSVKRKPVPALALEEEVETVADPCWDGSVPLHGVASLTAHQARRDESSDEELVILERVRKMSVEDGGLGIGLPGFAGSTEVLGISAASFPSPPLASPISSVYTSTTASLESSALSRTTSSATSAESSASSVPSASASSSSRPFALVKKQHAKPTTAHDVIFGSTRQRVQRREEDLLDTWMDVIVGDEASEGSLPFGQTKRPAPSSRPSGSSLTAESLASVSSMSAPTPRPPPASFASVAPSSAPPQLSPDALAELASALPPLMYAAPVSLDGPASDAPPSPPFSASGAVVEAGADGVVAPAVIGTSVGEDRVAEVAQPSRLSILADEDVDACSDDTHGASDAFYDAEEELEVLSPSHDAPASTIRSLPRKRPVLEIASPPPSSALTLPSPASPTHPEPKRRLASTSCGLDKPLPPRPPKSARRAVSRVGVAASFSPVSSLSDASSTGSGELLHVQEQRIPRQVAVA</sequence>
<protein>
    <submittedName>
        <fullName evidence="2">Uncharacterized protein</fullName>
    </submittedName>
</protein>
<feature type="region of interest" description="Disordered" evidence="1">
    <location>
        <begin position="447"/>
        <end position="468"/>
    </location>
</feature>
<evidence type="ECO:0000313" key="5">
    <source>
        <dbReference type="Proteomes" id="UP000239560"/>
    </source>
</evidence>
<feature type="region of interest" description="Disordered" evidence="1">
    <location>
        <begin position="140"/>
        <end position="188"/>
    </location>
</feature>
<gene>
    <name evidence="2" type="primary">FGENESH: predicted gene_3.1</name>
    <name evidence="3" type="ORF">AAT19DRAFT_12728</name>
    <name evidence="2" type="ORF">BN2166_0015500</name>
</gene>
<feature type="compositionally biased region" description="Low complexity" evidence="1">
    <location>
        <begin position="140"/>
        <end position="155"/>
    </location>
</feature>
<feature type="compositionally biased region" description="Low complexity" evidence="1">
    <location>
        <begin position="381"/>
        <end position="392"/>
    </location>
</feature>
<keyword evidence="4" id="KW-1185">Reference proteome</keyword>
<feature type="compositionally biased region" description="Low complexity" evidence="1">
    <location>
        <begin position="607"/>
        <end position="629"/>
    </location>
</feature>
<accession>A0A0K3C7J5</accession>
<feature type="region of interest" description="Disordered" evidence="1">
    <location>
        <begin position="370"/>
        <end position="430"/>
    </location>
</feature>
<dbReference type="Proteomes" id="UP000199069">
    <property type="component" value="Unassembled WGS sequence"/>
</dbReference>
<name>A0A0K3C7J5_RHOTO</name>
<feature type="compositionally biased region" description="Basic and acidic residues" evidence="1">
    <location>
        <begin position="64"/>
        <end position="74"/>
    </location>
</feature>